<protein>
    <recommendedName>
        <fullName evidence="3">AAA family ATPase</fullName>
    </recommendedName>
</protein>
<name>A0A3S0NBJ1_CHLPH</name>
<dbReference type="InterPro" id="IPR011009">
    <property type="entry name" value="Kinase-like_dom_sf"/>
</dbReference>
<accession>A0A3S0NBJ1</accession>
<dbReference type="SUPFAM" id="SSF52540">
    <property type="entry name" value="P-loop containing nucleoside triphosphate hydrolases"/>
    <property type="match status" value="1"/>
</dbReference>
<sequence>MDQLPEALRKPSAYSHLTGPVEVAETHISWVFLAGEYAYKVKKPVNLGFLDFSTLEQRKFYCHEELRLNRRLCRELYLAVLPIVRKEEGLFIGGSGETVDYCVQMQRFDRTRELDRLLADGELTNQHIDRLAEEIGAFHGGLEPLPVGSEYGTPENLIKPILRNFSHSASSDPGDAECIAQLKKWTIDEHAGLKERLAERKRMGFIRECHGDMHTGNMVERAGKILIFDCIEFSRELSCIDIVSDILFLFMDLLHSGATGLGWRLLNRWLSITGDYASLPLLRFYTLYRAMVRAKVTAIRSTQATLPADKQRALEEHRSYLRFAETLTKESQPMLIITEGLSGSGKTTHAAALLEMIGAVSVRSDIERKRLAGLQPLQRSSRETEASIYTEAKTGETYSALLAIALTALQANLPIIVDATFLRQSDRQKFMDLAESVGCGFMIISFHAPLELLKERVEKREQEASDASEAGIGVLEAQYHNREALSASEERVAIHINTSEPVDYNELAGRITPLFQTPS</sequence>
<dbReference type="InterPro" id="IPR027417">
    <property type="entry name" value="P-loop_NTPase"/>
</dbReference>
<reference evidence="1 2" key="1">
    <citation type="submission" date="2018-12" db="EMBL/GenBank/DDBJ databases">
        <authorList>
            <person name="Lunina O.N."/>
            <person name="Grouzdev D.S."/>
            <person name="Gorlenko V.M."/>
            <person name="Savvichev A.S."/>
        </authorList>
    </citation>
    <scope>NUCLEOTIDE SEQUENCE [LARGE SCALE GENOMIC DNA]</scope>
    <source>
        <strain evidence="1 2">BrKhr-17</strain>
    </source>
</reference>
<dbReference type="Pfam" id="PF13671">
    <property type="entry name" value="AAA_33"/>
    <property type="match status" value="1"/>
</dbReference>
<gene>
    <name evidence="1" type="ORF">EKD02_00175</name>
</gene>
<dbReference type="PANTHER" id="PTHR43883">
    <property type="entry name" value="SLR0207 PROTEIN"/>
    <property type="match status" value="1"/>
</dbReference>
<dbReference type="SUPFAM" id="SSF56112">
    <property type="entry name" value="Protein kinase-like (PK-like)"/>
    <property type="match status" value="1"/>
</dbReference>
<evidence type="ECO:0008006" key="3">
    <source>
        <dbReference type="Google" id="ProtNLM"/>
    </source>
</evidence>
<proteinExistence type="predicted"/>
<organism evidence="1 2">
    <name type="scientific">Chlorobium phaeovibrioides</name>
    <dbReference type="NCBI Taxonomy" id="1094"/>
    <lineage>
        <taxon>Bacteria</taxon>
        <taxon>Pseudomonadati</taxon>
        <taxon>Chlorobiota</taxon>
        <taxon>Chlorobiia</taxon>
        <taxon>Chlorobiales</taxon>
        <taxon>Chlorobiaceae</taxon>
        <taxon>Chlorobium/Pelodictyon group</taxon>
        <taxon>Chlorobium</taxon>
    </lineage>
</organism>
<dbReference type="EMBL" id="RXYK01000001">
    <property type="protein sequence ID" value="RTY39849.1"/>
    <property type="molecule type" value="Genomic_DNA"/>
</dbReference>
<dbReference type="RefSeq" id="WP_126341423.1">
    <property type="nucleotide sequence ID" value="NZ_RXYJ01000001.1"/>
</dbReference>
<dbReference type="Proteomes" id="UP000279908">
    <property type="component" value="Unassembled WGS sequence"/>
</dbReference>
<comment type="caution">
    <text evidence="1">The sequence shown here is derived from an EMBL/GenBank/DDBJ whole genome shotgun (WGS) entry which is preliminary data.</text>
</comment>
<dbReference type="Gene3D" id="3.40.50.300">
    <property type="entry name" value="P-loop containing nucleotide triphosphate hydrolases"/>
    <property type="match status" value="1"/>
</dbReference>
<dbReference type="AlphaFoldDB" id="A0A3S0NBJ1"/>
<dbReference type="InterPro" id="IPR052732">
    <property type="entry name" value="Cell-binding_unc_protein"/>
</dbReference>
<evidence type="ECO:0000313" key="1">
    <source>
        <dbReference type="EMBL" id="RTY39849.1"/>
    </source>
</evidence>
<evidence type="ECO:0000313" key="2">
    <source>
        <dbReference type="Proteomes" id="UP000279908"/>
    </source>
</evidence>
<dbReference type="PANTHER" id="PTHR43883:SF1">
    <property type="entry name" value="GLUCONOKINASE"/>
    <property type="match status" value="1"/>
</dbReference>